<dbReference type="InterPro" id="IPR006086">
    <property type="entry name" value="XPG-I_dom"/>
</dbReference>
<dbReference type="RefSeq" id="XP_004030951.1">
    <property type="nucleotide sequence ID" value="XM_004030903.1"/>
</dbReference>
<dbReference type="SUPFAM" id="SSF88723">
    <property type="entry name" value="PIN domain-like"/>
    <property type="match status" value="1"/>
</dbReference>
<evidence type="ECO:0000256" key="7">
    <source>
        <dbReference type="RuleBase" id="RU910737"/>
    </source>
</evidence>
<keyword evidence="6 7" id="KW-0539">Nucleus</keyword>
<dbReference type="PANTHER" id="PTHR11081">
    <property type="entry name" value="FLAP ENDONUCLEASE FAMILY MEMBER"/>
    <property type="match status" value="1"/>
</dbReference>
<dbReference type="SMART" id="SM00484">
    <property type="entry name" value="XPGI"/>
    <property type="match status" value="1"/>
</dbReference>
<dbReference type="Gene3D" id="3.40.50.1010">
    <property type="entry name" value="5'-nuclease"/>
    <property type="match status" value="1"/>
</dbReference>
<dbReference type="InterPro" id="IPR029060">
    <property type="entry name" value="PIN-like_dom_sf"/>
</dbReference>
<dbReference type="InterPro" id="IPR044752">
    <property type="entry name" value="PIN-like_EXO1"/>
</dbReference>
<evidence type="ECO:0000259" key="8">
    <source>
        <dbReference type="SMART" id="SM00484"/>
    </source>
</evidence>
<name>G0QYJ0_ICHMU</name>
<comment type="subcellular location">
    <subcellularLocation>
        <location evidence="1 7">Nucleus</location>
    </subcellularLocation>
</comment>
<feature type="domain" description="XPG-I" evidence="8">
    <location>
        <begin position="93"/>
        <end position="138"/>
    </location>
</feature>
<protein>
    <recommendedName>
        <fullName evidence="7">Exonuclease 1</fullName>
        <ecNumber evidence="7">3.1.-.-</ecNumber>
    </recommendedName>
</protein>
<dbReference type="OMA" id="FSEARKC"/>
<dbReference type="CDD" id="cd09857">
    <property type="entry name" value="PIN_EXO1"/>
    <property type="match status" value="1"/>
</dbReference>
<accession>G0QYJ0</accession>
<keyword evidence="7" id="KW-0479">Metal-binding</keyword>
<keyword evidence="4" id="KW-0496">Mitochondrion</keyword>
<dbReference type="PANTHER" id="PTHR11081:SF8">
    <property type="entry name" value="EXONUCLEASE 1"/>
    <property type="match status" value="1"/>
</dbReference>
<dbReference type="GO" id="GO:0035312">
    <property type="term" value="F:5'-3' DNA exonuclease activity"/>
    <property type="evidence" value="ECO:0007669"/>
    <property type="project" value="UniProtKB-UniRule"/>
</dbReference>
<evidence type="ECO:0000313" key="9">
    <source>
        <dbReference type="EMBL" id="EGR29715.1"/>
    </source>
</evidence>
<evidence type="ECO:0000256" key="2">
    <source>
        <dbReference type="ARBA" id="ARBA00022553"/>
    </source>
</evidence>
<dbReference type="EMBL" id="GL984114">
    <property type="protein sequence ID" value="EGR29715.1"/>
    <property type="molecule type" value="Genomic_DNA"/>
</dbReference>
<comment type="function">
    <text evidence="7">5'-&gt;3' double-stranded DNA exonuclease which may also possess a cryptic 3'-&gt;5' double-stranded DNA exonuclease activity. Functions in DNA mismatch repair.</text>
</comment>
<reference evidence="9 10" key="1">
    <citation type="submission" date="2011-07" db="EMBL/GenBank/DDBJ databases">
        <authorList>
            <person name="Coyne R."/>
            <person name="Brami D."/>
            <person name="Johnson J."/>
            <person name="Hostetler J."/>
            <person name="Hannick L."/>
            <person name="Clark T."/>
            <person name="Cassidy-Hanley D."/>
            <person name="Inman J."/>
        </authorList>
    </citation>
    <scope>NUCLEOTIDE SEQUENCE [LARGE SCALE GENOMIC DNA]</scope>
    <source>
        <strain evidence="9 10">G5</strain>
    </source>
</reference>
<keyword evidence="5 7" id="KW-0234">DNA repair</keyword>
<keyword evidence="7" id="KW-0460">Magnesium</keyword>
<keyword evidence="10" id="KW-1185">Reference proteome</keyword>
<dbReference type="GO" id="GO:0006281">
    <property type="term" value="P:DNA repair"/>
    <property type="evidence" value="ECO:0007669"/>
    <property type="project" value="UniProtKB-UniRule"/>
</dbReference>
<dbReference type="eggNOG" id="KOG2518">
    <property type="taxonomic scope" value="Eukaryota"/>
</dbReference>
<dbReference type="AlphaFoldDB" id="G0QYJ0"/>
<gene>
    <name evidence="9" type="ORF">IMG5_150060</name>
</gene>
<dbReference type="GeneID" id="14905820"/>
<evidence type="ECO:0000256" key="4">
    <source>
        <dbReference type="ARBA" id="ARBA00023128"/>
    </source>
</evidence>
<evidence type="ECO:0000313" key="10">
    <source>
        <dbReference type="Proteomes" id="UP000008983"/>
    </source>
</evidence>
<dbReference type="OrthoDB" id="26491at2759"/>
<dbReference type="GO" id="GO:0003677">
    <property type="term" value="F:DNA binding"/>
    <property type="evidence" value="ECO:0007669"/>
    <property type="project" value="UniProtKB-UniRule"/>
</dbReference>
<organism evidence="9 10">
    <name type="scientific">Ichthyophthirius multifiliis</name>
    <name type="common">White spot disease agent</name>
    <name type="synonym">Ich</name>
    <dbReference type="NCBI Taxonomy" id="5932"/>
    <lineage>
        <taxon>Eukaryota</taxon>
        <taxon>Sar</taxon>
        <taxon>Alveolata</taxon>
        <taxon>Ciliophora</taxon>
        <taxon>Intramacronucleata</taxon>
        <taxon>Oligohymenophorea</taxon>
        <taxon>Hymenostomatida</taxon>
        <taxon>Ophryoglenina</taxon>
        <taxon>Ichthyophthirius</taxon>
    </lineage>
</organism>
<keyword evidence="2" id="KW-0597">Phosphoprotein</keyword>
<dbReference type="STRING" id="857967.G0QYJ0"/>
<keyword evidence="3 7" id="KW-0227">DNA damage</keyword>
<keyword evidence="7" id="KW-0238">DNA-binding</keyword>
<dbReference type="EC" id="3.1.-.-" evidence="7"/>
<evidence type="ECO:0000256" key="3">
    <source>
        <dbReference type="ARBA" id="ARBA00022763"/>
    </source>
</evidence>
<dbReference type="GO" id="GO:0005634">
    <property type="term" value="C:nucleus"/>
    <property type="evidence" value="ECO:0007669"/>
    <property type="project" value="UniProtKB-SubCell"/>
</dbReference>
<dbReference type="InParanoid" id="G0QYJ0"/>
<keyword evidence="7" id="KW-0267">Excision nuclease</keyword>
<dbReference type="GO" id="GO:0046872">
    <property type="term" value="F:metal ion binding"/>
    <property type="evidence" value="ECO:0007669"/>
    <property type="project" value="UniProtKB-UniRule"/>
</dbReference>
<keyword evidence="7" id="KW-0228">DNA excision</keyword>
<dbReference type="Pfam" id="PF00867">
    <property type="entry name" value="XPG_I"/>
    <property type="match status" value="1"/>
</dbReference>
<dbReference type="PRINTS" id="PR00853">
    <property type="entry name" value="XPGRADSUPER"/>
</dbReference>
<keyword evidence="7" id="KW-0540">Nuclease</keyword>
<dbReference type="Pfam" id="PF00752">
    <property type="entry name" value="XPG_N"/>
    <property type="match status" value="1"/>
</dbReference>
<dbReference type="GO" id="GO:0017108">
    <property type="term" value="F:5'-flap endonuclease activity"/>
    <property type="evidence" value="ECO:0007669"/>
    <property type="project" value="TreeGrafter"/>
</dbReference>
<dbReference type="Proteomes" id="UP000008983">
    <property type="component" value="Unassembled WGS sequence"/>
</dbReference>
<sequence length="138" mass="15873">MDKPTKKHIEFCIKRIEDILSFGIKKIVLVFDGHKLPSKEQTEQIRKTNREEARQEALKLMEEGKKEQAFKKFASSVDVTAQMAYDLIKVFEGRQDVECIVSPFEADAQLAYLSKTNYVDLVVSEDSDLLAFGYSKFE</sequence>
<evidence type="ECO:0000256" key="5">
    <source>
        <dbReference type="ARBA" id="ARBA00023204"/>
    </source>
</evidence>
<dbReference type="InterPro" id="IPR006085">
    <property type="entry name" value="XPG_DNA_repair_N"/>
</dbReference>
<proteinExistence type="inferred from homology"/>
<dbReference type="InterPro" id="IPR006084">
    <property type="entry name" value="XPG/Rad2"/>
</dbReference>
<evidence type="ECO:0000256" key="6">
    <source>
        <dbReference type="ARBA" id="ARBA00023242"/>
    </source>
</evidence>
<comment type="similarity">
    <text evidence="7">Belongs to the XPG/RAD2 endonuclease family. EXO1 subfamily.</text>
</comment>
<keyword evidence="7" id="KW-0269">Exonuclease</keyword>
<comment type="cofactor">
    <cofactor evidence="7">
        <name>Mg(2+)</name>
        <dbReference type="ChEBI" id="CHEBI:18420"/>
    </cofactor>
    <text evidence="7">Binds 2 magnesium ions per subunit. They probably participate in the reaction catalyzed by the enzyme. May bind an additional third magnesium ion after substrate binding.</text>
</comment>
<keyword evidence="7" id="KW-0378">Hydrolase</keyword>
<evidence type="ECO:0000256" key="1">
    <source>
        <dbReference type="ARBA" id="ARBA00004123"/>
    </source>
</evidence>